<feature type="transmembrane region" description="Helical" evidence="2">
    <location>
        <begin position="213"/>
        <end position="233"/>
    </location>
</feature>
<dbReference type="OrthoDB" id="2745993at2759"/>
<comment type="caution">
    <text evidence="4">The sequence shown here is derived from an EMBL/GenBank/DDBJ whole genome shotgun (WGS) entry which is preliminary data.</text>
</comment>
<keyword evidence="2" id="KW-1133">Transmembrane helix</keyword>
<feature type="region of interest" description="Disordered" evidence="1">
    <location>
        <begin position="280"/>
        <end position="300"/>
    </location>
</feature>
<proteinExistence type="predicted"/>
<evidence type="ECO:0000256" key="1">
    <source>
        <dbReference type="SAM" id="MobiDB-lite"/>
    </source>
</evidence>
<organism evidence="4 5">
    <name type="scientific">Ganoderma sinense ZZ0214-1</name>
    <dbReference type="NCBI Taxonomy" id="1077348"/>
    <lineage>
        <taxon>Eukaryota</taxon>
        <taxon>Fungi</taxon>
        <taxon>Dikarya</taxon>
        <taxon>Basidiomycota</taxon>
        <taxon>Agaricomycotina</taxon>
        <taxon>Agaricomycetes</taxon>
        <taxon>Polyporales</taxon>
        <taxon>Polyporaceae</taxon>
        <taxon>Ganoderma</taxon>
    </lineage>
</organism>
<feature type="transmembrane region" description="Helical" evidence="2">
    <location>
        <begin position="109"/>
        <end position="132"/>
    </location>
</feature>
<feature type="transmembrane region" description="Helical" evidence="2">
    <location>
        <begin position="185"/>
        <end position="207"/>
    </location>
</feature>
<dbReference type="Proteomes" id="UP000230002">
    <property type="component" value="Unassembled WGS sequence"/>
</dbReference>
<protein>
    <recommendedName>
        <fullName evidence="3">DUF6533 domain-containing protein</fullName>
    </recommendedName>
</protein>
<dbReference type="InterPro" id="IPR045340">
    <property type="entry name" value="DUF6533"/>
</dbReference>
<keyword evidence="2" id="KW-0472">Membrane</keyword>
<reference evidence="4 5" key="1">
    <citation type="journal article" date="2015" name="Sci. Rep.">
        <title>Chromosome-level genome map provides insights into diverse defense mechanisms in the medicinal fungus Ganoderma sinense.</title>
        <authorList>
            <person name="Zhu Y."/>
            <person name="Xu J."/>
            <person name="Sun C."/>
            <person name="Zhou S."/>
            <person name="Xu H."/>
            <person name="Nelson D.R."/>
            <person name="Qian J."/>
            <person name="Song J."/>
            <person name="Luo H."/>
            <person name="Xiang L."/>
            <person name="Li Y."/>
            <person name="Xu Z."/>
            <person name="Ji A."/>
            <person name="Wang L."/>
            <person name="Lu S."/>
            <person name="Hayward A."/>
            <person name="Sun W."/>
            <person name="Li X."/>
            <person name="Schwartz D.C."/>
            <person name="Wang Y."/>
            <person name="Chen S."/>
        </authorList>
    </citation>
    <scope>NUCLEOTIDE SEQUENCE [LARGE SCALE GENOMIC DNA]</scope>
    <source>
        <strain evidence="4 5">ZZ0214-1</strain>
    </source>
</reference>
<dbReference type="AlphaFoldDB" id="A0A2G8RSW6"/>
<accession>A0A2G8RSW6</accession>
<feature type="transmembrane region" description="Helical" evidence="2">
    <location>
        <begin position="144"/>
        <end position="164"/>
    </location>
</feature>
<gene>
    <name evidence="4" type="ORF">GSI_12486</name>
</gene>
<sequence>MSSSQASEVAVYASIAIENHCGNAVGVLVAYDALITTADEIRCFWSRKITGAAVLFWLNKYLTIAFLVLSNTALCVLTIQTAFGFQVAVTLVWAAFGAMRVHALRKNRLLSLTVLVLFSVPGALNFSLNGGLELTGTIIDRSCVIVADCLVVGATWITLSPLYAPSKGGILKYTLSDVLLLDGTIYFIILAILNALHLTFTILATEVVALQAISYYAIFTTPVSAILVSRFLLHLQSANLRTMGQGSSQSLDIAVGSVIFERVMGSLGAQISREDYFRDEDLDEDHGGGDTDGCGESTGE</sequence>
<evidence type="ECO:0000256" key="2">
    <source>
        <dbReference type="SAM" id="Phobius"/>
    </source>
</evidence>
<feature type="compositionally biased region" description="Gly residues" evidence="1">
    <location>
        <begin position="290"/>
        <end position="300"/>
    </location>
</feature>
<keyword evidence="5" id="KW-1185">Reference proteome</keyword>
<dbReference type="EMBL" id="AYKW01000056">
    <property type="protein sequence ID" value="PIL24602.1"/>
    <property type="molecule type" value="Genomic_DNA"/>
</dbReference>
<feature type="transmembrane region" description="Helical" evidence="2">
    <location>
        <begin position="49"/>
        <end position="70"/>
    </location>
</feature>
<evidence type="ECO:0000313" key="4">
    <source>
        <dbReference type="EMBL" id="PIL24602.1"/>
    </source>
</evidence>
<evidence type="ECO:0000259" key="3">
    <source>
        <dbReference type="Pfam" id="PF20151"/>
    </source>
</evidence>
<feature type="domain" description="DUF6533" evidence="3">
    <location>
        <begin position="25"/>
        <end position="65"/>
    </location>
</feature>
<name>A0A2G8RSW6_9APHY</name>
<evidence type="ECO:0000313" key="5">
    <source>
        <dbReference type="Proteomes" id="UP000230002"/>
    </source>
</evidence>
<keyword evidence="2" id="KW-0812">Transmembrane</keyword>
<dbReference type="Pfam" id="PF20151">
    <property type="entry name" value="DUF6533"/>
    <property type="match status" value="1"/>
</dbReference>
<feature type="transmembrane region" description="Helical" evidence="2">
    <location>
        <begin position="76"/>
        <end position="97"/>
    </location>
</feature>